<accession>A0ABQ5E0Z9</accession>
<dbReference type="EMBL" id="BQNB010015672">
    <property type="protein sequence ID" value="GJT42759.1"/>
    <property type="molecule type" value="Genomic_DNA"/>
</dbReference>
<feature type="compositionally biased region" description="Polar residues" evidence="1">
    <location>
        <begin position="175"/>
        <end position="187"/>
    </location>
</feature>
<evidence type="ECO:0000313" key="3">
    <source>
        <dbReference type="Proteomes" id="UP001151760"/>
    </source>
</evidence>
<sequence>MNLTHLGGLWVLIDMDSIVSKEKFGNHTGVGSWFSVLKPTYTSFVCDDRIVWISIEGLPLKGWSRNTFVKVASKWGELVDWEDFTSSSFAFKRVCVKTKVDEIICESFKVIVQDSDKEVEGSVHGTNDVDRNKDSRELSKEGDLSHPHGFTLKMDNGEEEHVPDKGVNVEETNERVTSMSNNTNEGEQVTDDGVNAEENNERAKSTSSNFNQPLSNDDVSLFGFDSSHKLKTRCSFLEVMDEIIKVGQIMCYNMEGFGHKTKKDWIKELCMKHRVNFVALQETKTESMDLVTIKLLWGNISFDYAFSPSVGNSGAVMGTWTPLSTKLLIISIYTPQELTEKRGLWDYLRLLIDRWEGEYVILGDFNEVRSVHERFGSMFNVQGANAFNNFITLADLIDLEGDLSHPHGFTLKMDNGEEEHVLDKGVNVEETNERVTSMPNNTNGGEQVTDDGVNAEENNERAKSTSSNFNQPLSNDDVSLFGFDRSHKLKTRCSFLEVMDEIIKVGQTMGYNMEGCMNNIEAIISVQGECDGFK</sequence>
<keyword evidence="2" id="KW-0548">Nucleotidyltransferase</keyword>
<feature type="compositionally biased region" description="Polar residues" evidence="1">
    <location>
        <begin position="435"/>
        <end position="446"/>
    </location>
</feature>
<reference evidence="2" key="2">
    <citation type="submission" date="2022-01" db="EMBL/GenBank/DDBJ databases">
        <authorList>
            <person name="Yamashiro T."/>
            <person name="Shiraishi A."/>
            <person name="Satake H."/>
            <person name="Nakayama K."/>
        </authorList>
    </citation>
    <scope>NUCLEOTIDE SEQUENCE</scope>
</reference>
<gene>
    <name evidence="2" type="ORF">Tco_0951474</name>
</gene>
<keyword evidence="2" id="KW-0808">Transferase</keyword>
<feature type="compositionally biased region" description="Basic and acidic residues" evidence="1">
    <location>
        <begin position="155"/>
        <end position="174"/>
    </location>
</feature>
<feature type="region of interest" description="Disordered" evidence="1">
    <location>
        <begin position="119"/>
        <end position="211"/>
    </location>
</feature>
<protein>
    <submittedName>
        <fullName evidence="2">RNA-directed DNA polymerase, eukaryota</fullName>
    </submittedName>
</protein>
<reference evidence="2" key="1">
    <citation type="journal article" date="2022" name="Int. J. Mol. Sci.">
        <title>Draft Genome of Tanacetum Coccineum: Genomic Comparison of Closely Related Tanacetum-Family Plants.</title>
        <authorList>
            <person name="Yamashiro T."/>
            <person name="Shiraishi A."/>
            <person name="Nakayama K."/>
            <person name="Satake H."/>
        </authorList>
    </citation>
    <scope>NUCLEOTIDE SEQUENCE</scope>
</reference>
<keyword evidence="3" id="KW-1185">Reference proteome</keyword>
<keyword evidence="2" id="KW-0695">RNA-directed DNA polymerase</keyword>
<organism evidence="2 3">
    <name type="scientific">Tanacetum coccineum</name>
    <dbReference type="NCBI Taxonomy" id="301880"/>
    <lineage>
        <taxon>Eukaryota</taxon>
        <taxon>Viridiplantae</taxon>
        <taxon>Streptophyta</taxon>
        <taxon>Embryophyta</taxon>
        <taxon>Tracheophyta</taxon>
        <taxon>Spermatophyta</taxon>
        <taxon>Magnoliopsida</taxon>
        <taxon>eudicotyledons</taxon>
        <taxon>Gunneridae</taxon>
        <taxon>Pentapetalae</taxon>
        <taxon>asterids</taxon>
        <taxon>campanulids</taxon>
        <taxon>Asterales</taxon>
        <taxon>Asteraceae</taxon>
        <taxon>Asteroideae</taxon>
        <taxon>Anthemideae</taxon>
        <taxon>Anthemidinae</taxon>
        <taxon>Tanacetum</taxon>
    </lineage>
</organism>
<proteinExistence type="predicted"/>
<dbReference type="GO" id="GO:0003964">
    <property type="term" value="F:RNA-directed DNA polymerase activity"/>
    <property type="evidence" value="ECO:0007669"/>
    <property type="project" value="UniProtKB-KW"/>
</dbReference>
<evidence type="ECO:0000256" key="1">
    <source>
        <dbReference type="SAM" id="MobiDB-lite"/>
    </source>
</evidence>
<dbReference type="InterPro" id="IPR036691">
    <property type="entry name" value="Endo/exonu/phosph_ase_sf"/>
</dbReference>
<dbReference type="Proteomes" id="UP001151760">
    <property type="component" value="Unassembled WGS sequence"/>
</dbReference>
<feature type="region of interest" description="Disordered" evidence="1">
    <location>
        <begin position="435"/>
        <end position="470"/>
    </location>
</feature>
<dbReference type="Gene3D" id="3.60.10.10">
    <property type="entry name" value="Endonuclease/exonuclease/phosphatase"/>
    <property type="match status" value="1"/>
</dbReference>
<comment type="caution">
    <text evidence="2">The sequence shown here is derived from an EMBL/GenBank/DDBJ whole genome shotgun (WGS) entry which is preliminary data.</text>
</comment>
<feature type="compositionally biased region" description="Basic and acidic residues" evidence="1">
    <location>
        <begin position="119"/>
        <end position="146"/>
    </location>
</feature>
<name>A0ABQ5E0Z9_9ASTR</name>
<evidence type="ECO:0000313" key="2">
    <source>
        <dbReference type="EMBL" id="GJT42759.1"/>
    </source>
</evidence>
<dbReference type="SUPFAM" id="SSF56219">
    <property type="entry name" value="DNase I-like"/>
    <property type="match status" value="1"/>
</dbReference>